<name>A0ABS5UQX8_9BIFI</name>
<keyword evidence="12" id="KW-1185">Reference proteome</keyword>
<proteinExistence type="predicted"/>
<evidence type="ECO:0000256" key="4">
    <source>
        <dbReference type="ARBA" id="ARBA00022630"/>
    </source>
</evidence>
<evidence type="ECO:0000313" key="11">
    <source>
        <dbReference type="EMBL" id="MBT1173347.1"/>
    </source>
</evidence>
<keyword evidence="7" id="KW-0274">FAD</keyword>
<evidence type="ECO:0000256" key="10">
    <source>
        <dbReference type="ARBA" id="ARBA00048540"/>
    </source>
</evidence>
<evidence type="ECO:0000313" key="12">
    <source>
        <dbReference type="Proteomes" id="UP000773064"/>
    </source>
</evidence>
<keyword evidence="5 11" id="KW-0808">Transferase</keyword>
<dbReference type="Proteomes" id="UP000773064">
    <property type="component" value="Unassembled WGS sequence"/>
</dbReference>
<dbReference type="PANTHER" id="PTHR30040:SF2">
    <property type="entry name" value="FAD:PROTEIN FMN TRANSFERASE"/>
    <property type="match status" value="1"/>
</dbReference>
<comment type="cofactor">
    <cofactor evidence="1">
        <name>Mg(2+)</name>
        <dbReference type="ChEBI" id="CHEBI:18420"/>
    </cofactor>
</comment>
<dbReference type="EMBL" id="JAFEJS010000008">
    <property type="protein sequence ID" value="MBT1173347.1"/>
    <property type="molecule type" value="Genomic_DNA"/>
</dbReference>
<keyword evidence="6" id="KW-0479">Metal-binding</keyword>
<dbReference type="Pfam" id="PF02424">
    <property type="entry name" value="ApbE"/>
    <property type="match status" value="1"/>
</dbReference>
<organism evidence="11 12">
    <name type="scientific">Bifidobacterium santillanense</name>
    <dbReference type="NCBI Taxonomy" id="2809028"/>
    <lineage>
        <taxon>Bacteria</taxon>
        <taxon>Bacillati</taxon>
        <taxon>Actinomycetota</taxon>
        <taxon>Actinomycetes</taxon>
        <taxon>Bifidobacteriales</taxon>
        <taxon>Bifidobacteriaceae</taxon>
        <taxon>Bifidobacterium</taxon>
    </lineage>
</organism>
<reference evidence="11 12" key="1">
    <citation type="journal article" date="2021" name="Environ. Microbiol.">
        <title>Genetic insights into the dark matter of the mammalian gut microbiota through targeted genome reconstruction.</title>
        <authorList>
            <person name="Lugli G.A."/>
            <person name="Alessandri G."/>
            <person name="Milani C."/>
            <person name="Viappiani A."/>
            <person name="Fontana F."/>
            <person name="Tarracchini C."/>
            <person name="Mancabelli L."/>
            <person name="Argentini C."/>
            <person name="Ruiz L."/>
            <person name="Margolles A."/>
            <person name="van Sinderen D."/>
            <person name="Turroni F."/>
            <person name="Ventura M."/>
        </authorList>
    </citation>
    <scope>NUCLEOTIDE SEQUENCE [LARGE SCALE GENOMIC DNA]</scope>
    <source>
        <strain evidence="11 12">MA2</strain>
    </source>
</reference>
<evidence type="ECO:0000256" key="2">
    <source>
        <dbReference type="ARBA" id="ARBA00011955"/>
    </source>
</evidence>
<keyword evidence="8" id="KW-0460">Magnesium</keyword>
<sequence length="419" mass="43855">MSTFAARTMHTMAFPHALGTGLLVQPPLDPDEPTGGDTLGIRHAIDRFIDGYERALSRFRDDSTVSAMRGAAHGGSFDFPDWAGPLFDLYDALVDATDGAIDPCVGEDLIRLGYDARYSFHISPDAFRSMDDELRDSVPANPGTVIPADAVNAATGRPSPRISSENGISSMTTGWNLGAIHGRATWRDDVERRGSNGTTLAVRRPIALDFGACGKGYLVDLLARRFLMPTAAGAPYVIDAGGDLLIHSPSKPLTIAMEDPMNTDNAVGTVEVGAGAFCASAPSRRHWEVAGHRLHHLLNAIDGLPVNDVAATWVHVPAATGTGTGTGTDTGSATDIDIGTGIGIGIVTGTGTGTEQSPGRPLAAYPTALADGLATALFTTPATQLHERLGPDVPFQCAILNADRTAAKTRAFPGNFFVG</sequence>
<dbReference type="Gene3D" id="3.10.520.10">
    <property type="entry name" value="ApbE-like domains"/>
    <property type="match status" value="1"/>
</dbReference>
<evidence type="ECO:0000256" key="5">
    <source>
        <dbReference type="ARBA" id="ARBA00022679"/>
    </source>
</evidence>
<dbReference type="InterPro" id="IPR003374">
    <property type="entry name" value="ApbE-like_sf"/>
</dbReference>
<evidence type="ECO:0000256" key="3">
    <source>
        <dbReference type="ARBA" id="ARBA00016337"/>
    </source>
</evidence>
<evidence type="ECO:0000256" key="9">
    <source>
        <dbReference type="ARBA" id="ARBA00031306"/>
    </source>
</evidence>
<evidence type="ECO:0000256" key="8">
    <source>
        <dbReference type="ARBA" id="ARBA00022842"/>
    </source>
</evidence>
<dbReference type="PANTHER" id="PTHR30040">
    <property type="entry name" value="THIAMINE BIOSYNTHESIS LIPOPROTEIN APBE"/>
    <property type="match status" value="1"/>
</dbReference>
<gene>
    <name evidence="11" type="ORF">JS528_08300</name>
</gene>
<comment type="catalytic activity">
    <reaction evidence="10">
        <text>L-threonyl-[protein] + FAD = FMN-L-threonyl-[protein] + AMP + H(+)</text>
        <dbReference type="Rhea" id="RHEA:36847"/>
        <dbReference type="Rhea" id="RHEA-COMP:11060"/>
        <dbReference type="Rhea" id="RHEA-COMP:11061"/>
        <dbReference type="ChEBI" id="CHEBI:15378"/>
        <dbReference type="ChEBI" id="CHEBI:30013"/>
        <dbReference type="ChEBI" id="CHEBI:57692"/>
        <dbReference type="ChEBI" id="CHEBI:74257"/>
        <dbReference type="ChEBI" id="CHEBI:456215"/>
        <dbReference type="EC" id="2.7.1.180"/>
    </reaction>
</comment>
<dbReference type="RefSeq" id="WP_214358599.1">
    <property type="nucleotide sequence ID" value="NZ_JAFEJS010000008.1"/>
</dbReference>
<accession>A0ABS5UQX8</accession>
<evidence type="ECO:0000256" key="7">
    <source>
        <dbReference type="ARBA" id="ARBA00022827"/>
    </source>
</evidence>
<dbReference type="EC" id="2.7.1.180" evidence="2"/>
<evidence type="ECO:0000256" key="1">
    <source>
        <dbReference type="ARBA" id="ARBA00001946"/>
    </source>
</evidence>
<comment type="caution">
    <text evidence="11">The sequence shown here is derived from an EMBL/GenBank/DDBJ whole genome shotgun (WGS) entry which is preliminary data.</text>
</comment>
<dbReference type="InterPro" id="IPR024932">
    <property type="entry name" value="ApbE"/>
</dbReference>
<protein>
    <recommendedName>
        <fullName evidence="3">FAD:protein FMN transferase</fullName>
        <ecNumber evidence="2">2.7.1.180</ecNumber>
    </recommendedName>
    <alternativeName>
        <fullName evidence="9">Flavin transferase</fullName>
    </alternativeName>
</protein>
<evidence type="ECO:0000256" key="6">
    <source>
        <dbReference type="ARBA" id="ARBA00022723"/>
    </source>
</evidence>
<dbReference type="GO" id="GO:0016740">
    <property type="term" value="F:transferase activity"/>
    <property type="evidence" value="ECO:0007669"/>
    <property type="project" value="UniProtKB-KW"/>
</dbReference>
<dbReference type="SUPFAM" id="SSF143631">
    <property type="entry name" value="ApbE-like"/>
    <property type="match status" value="2"/>
</dbReference>
<keyword evidence="4" id="KW-0285">Flavoprotein</keyword>